<dbReference type="Gene3D" id="3.30.559.30">
    <property type="entry name" value="Nonribosomal peptide synthetase, condensation domain"/>
    <property type="match status" value="1"/>
</dbReference>
<dbReference type="InterPro" id="IPR023213">
    <property type="entry name" value="CAT-like_dom_sf"/>
</dbReference>
<dbReference type="PANTHER" id="PTHR42034">
    <property type="entry name" value="CHROMOSOME 7, WHOLE GENOME SHOTGUN SEQUENCE-RELATED"/>
    <property type="match status" value="1"/>
</dbReference>
<dbReference type="Proteomes" id="UP000326877">
    <property type="component" value="Unassembled WGS sequence"/>
</dbReference>
<organism evidence="1">
    <name type="scientific">Petromyces alliaceus</name>
    <name type="common">Aspergillus alliaceus</name>
    <dbReference type="NCBI Taxonomy" id="209559"/>
    <lineage>
        <taxon>Eukaryota</taxon>
        <taxon>Fungi</taxon>
        <taxon>Dikarya</taxon>
        <taxon>Ascomycota</taxon>
        <taxon>Pezizomycotina</taxon>
        <taxon>Eurotiomycetes</taxon>
        <taxon>Eurotiomycetidae</taxon>
        <taxon>Eurotiales</taxon>
        <taxon>Aspergillaceae</taxon>
        <taxon>Aspergillus</taxon>
        <taxon>Aspergillus subgen. Circumdati</taxon>
    </lineage>
</organism>
<protein>
    <recommendedName>
        <fullName evidence="2">Alcohol acetyltransferase</fullName>
    </recommendedName>
</protein>
<dbReference type="Gene3D" id="3.30.559.10">
    <property type="entry name" value="Chloramphenicol acetyltransferase-like domain"/>
    <property type="match status" value="1"/>
</dbReference>
<sequence>MDGPEKCLLRFPHGYQGQRHLDMFTEIHVESVLSGQVLAQYARRAWQRLRYKHPSMAAHSIIDRLEYKKPTQVDLWDWLQETFIVLDKPHVSVYEVINAPHNQRNPTMFFLLQSATFVLYVPHHYNDALGMAIFCNDFLQEISKDVIEPQKNPQFGDEASNLAPCLEEVECVEPTPEHRAKVRSALKDFWTTSGSLSPRSTTHEVFPGKTNWQDLILDDIETSRLVHSAKANNITVTHAVHAALVQATATQEQKCRKDFLSAIFFNQRSYTGQYPGKICLDFALRIGVWGIKIRPLWFMLTADLLKEKYESLKNEHYPTSLTWSEFTSHFLSGNSNSIVHIITSPGRLDRYVSMDYGPIQVKNIHFILQHQMPGIIAIIQSFAGRLRLRVEYNESYFRQEDITGYLALKAFIFNQTRKKVIEFAVIHSDKNDQHRKKL</sequence>
<proteinExistence type="predicted"/>
<name>A0A5N7BWF2_PETAA</name>
<evidence type="ECO:0008006" key="2">
    <source>
        <dbReference type="Google" id="ProtNLM"/>
    </source>
</evidence>
<dbReference type="AlphaFoldDB" id="A0A5N7BWF2"/>
<reference evidence="1" key="1">
    <citation type="submission" date="2019-04" db="EMBL/GenBank/DDBJ databases">
        <title>Friends and foes A comparative genomics studyof 23 Aspergillus species from section Flavi.</title>
        <authorList>
            <consortium name="DOE Joint Genome Institute"/>
            <person name="Kjaerbolling I."/>
            <person name="Vesth T."/>
            <person name="Frisvad J.C."/>
            <person name="Nybo J.L."/>
            <person name="Theobald S."/>
            <person name="Kildgaard S."/>
            <person name="Isbrandt T."/>
            <person name="Kuo A."/>
            <person name="Sato A."/>
            <person name="Lyhne E.K."/>
            <person name="Kogle M.E."/>
            <person name="Wiebenga A."/>
            <person name="Kun R.S."/>
            <person name="Lubbers R.J."/>
            <person name="Makela M.R."/>
            <person name="Barry K."/>
            <person name="Chovatia M."/>
            <person name="Clum A."/>
            <person name="Daum C."/>
            <person name="Haridas S."/>
            <person name="He G."/>
            <person name="LaButti K."/>
            <person name="Lipzen A."/>
            <person name="Mondo S."/>
            <person name="Riley R."/>
            <person name="Salamov A."/>
            <person name="Simmons B.A."/>
            <person name="Magnuson J.K."/>
            <person name="Henrissat B."/>
            <person name="Mortensen U.H."/>
            <person name="Larsen T.O."/>
            <person name="Devries R.P."/>
            <person name="Grigoriev I.V."/>
            <person name="Machida M."/>
            <person name="Baker S.E."/>
            <person name="Andersen M.R."/>
        </authorList>
    </citation>
    <scope>NUCLEOTIDE SEQUENCE [LARGE SCALE GENOMIC DNA]</scope>
    <source>
        <strain evidence="1">IBT 14317</strain>
    </source>
</reference>
<dbReference type="SUPFAM" id="SSF52777">
    <property type="entry name" value="CoA-dependent acyltransferases"/>
    <property type="match status" value="1"/>
</dbReference>
<accession>A0A5N7BWF2</accession>
<gene>
    <name evidence="1" type="ORF">BDV23DRAFT_187548</name>
</gene>
<evidence type="ECO:0000313" key="1">
    <source>
        <dbReference type="EMBL" id="KAE8386164.1"/>
    </source>
</evidence>
<dbReference type="OrthoDB" id="2548233at2759"/>
<dbReference type="EMBL" id="ML735317">
    <property type="protein sequence ID" value="KAE8386164.1"/>
    <property type="molecule type" value="Genomic_DNA"/>
</dbReference>
<dbReference type="PANTHER" id="PTHR42034:SF1">
    <property type="entry name" value="CONDENSATION DOMAIN-CONTAINING PROTEIN"/>
    <property type="match status" value="1"/>
</dbReference>